<dbReference type="InterPro" id="IPR016160">
    <property type="entry name" value="Ald_DH_CS_CYS"/>
</dbReference>
<dbReference type="SUPFAM" id="SSF53720">
    <property type="entry name" value="ALDH-like"/>
    <property type="match status" value="1"/>
</dbReference>
<comment type="similarity">
    <text evidence="1 5">Belongs to the aldehyde dehydrogenase family.</text>
</comment>
<dbReference type="PROSITE" id="PS00687">
    <property type="entry name" value="ALDEHYDE_DEHYDR_GLU"/>
    <property type="match status" value="1"/>
</dbReference>
<keyword evidence="8" id="KW-1185">Reference proteome</keyword>
<name>A0ABV6PQB0_9BURK</name>
<protein>
    <submittedName>
        <fullName evidence="7">2-hydroxymuconic semialdehyde dehydrogenase</fullName>
        <ecNumber evidence="7">1.2.1.85</ecNumber>
    </submittedName>
</protein>
<dbReference type="Pfam" id="PF00171">
    <property type="entry name" value="Aldedh"/>
    <property type="match status" value="1"/>
</dbReference>
<gene>
    <name evidence="7" type="ORF">ACFFGG_03335</name>
</gene>
<dbReference type="CDD" id="cd07093">
    <property type="entry name" value="ALDH_F8_HMSADH"/>
    <property type="match status" value="1"/>
</dbReference>
<evidence type="ECO:0000313" key="7">
    <source>
        <dbReference type="EMBL" id="MFC0591582.1"/>
    </source>
</evidence>
<dbReference type="Gene3D" id="3.40.309.10">
    <property type="entry name" value="Aldehyde Dehydrogenase, Chain A, domain 2"/>
    <property type="match status" value="1"/>
</dbReference>
<feature type="domain" description="Aldehyde dehydrogenase" evidence="6">
    <location>
        <begin position="13"/>
        <end position="482"/>
    </location>
</feature>
<keyword evidence="2 5" id="KW-0560">Oxidoreductase</keyword>
<comment type="caution">
    <text evidence="7">The sequence shown here is derived from an EMBL/GenBank/DDBJ whole genome shotgun (WGS) entry which is preliminary data.</text>
</comment>
<keyword evidence="3" id="KW-0520">NAD</keyword>
<dbReference type="EMBL" id="JBHLTN010000007">
    <property type="protein sequence ID" value="MFC0591582.1"/>
    <property type="molecule type" value="Genomic_DNA"/>
</dbReference>
<dbReference type="InterPro" id="IPR029510">
    <property type="entry name" value="Ald_DH_CS_GLU"/>
</dbReference>
<dbReference type="PANTHER" id="PTHR43720:SF2">
    <property type="entry name" value="2-AMINOMUCONIC SEMIALDEHYDE DEHYDROGENASE"/>
    <property type="match status" value="1"/>
</dbReference>
<organism evidence="7 8">
    <name type="scientific">Ottowia pentelensis</name>
    <dbReference type="NCBI Taxonomy" id="511108"/>
    <lineage>
        <taxon>Bacteria</taxon>
        <taxon>Pseudomonadati</taxon>
        <taxon>Pseudomonadota</taxon>
        <taxon>Betaproteobacteria</taxon>
        <taxon>Burkholderiales</taxon>
        <taxon>Comamonadaceae</taxon>
        <taxon>Ottowia</taxon>
    </lineage>
</organism>
<sequence>MKDILNFINGKYVSNTSGKTFPDINPVNGEVIGRVHEAGKPEVDAAVAAAKAALKGDWGRMSVVERCKLLDALALGINQRFDDFLQAEILDTGKPSHLASHVDIPRGAANFQVFIDTIKSVSTESFTMRTHDGKTALSYGVRTPRGVIAVVCPWNLPLLLMTWKVGPALACGNTVVVKPSEETPATATLLGEVMNAVGMPAGVYNVVHGFGPDSAGEFLTRHPDVNGITFTGETRTGTAIMQAAAEGIRPVSLELGGKNAAVVFADCDFETAVDTVTRSCFENAGQVCLGTERVYVERPIFDKFVAALKHKAETMTPGRPFDAATKIGPLISKEHQAKVLGYYKKAAEEGATVVTGGGVPDMPADLKDGCWVQPTIWTGLPETASVITEEIFGPCCHIAPFDSDDEVLSKVNANRYGLATSIFTQDIGRANRMAQHIEVGLAWINSWFLRDLRTPFGGSKQSGIGREGGVHSLEFYTELRNVMVKM</sequence>
<dbReference type="InterPro" id="IPR017628">
    <property type="entry name" value="OHmuconic_semiald_DH"/>
</dbReference>
<dbReference type="PROSITE" id="PS00070">
    <property type="entry name" value="ALDEHYDE_DEHYDR_CYS"/>
    <property type="match status" value="1"/>
</dbReference>
<feature type="active site" evidence="4">
    <location>
        <position position="254"/>
    </location>
</feature>
<reference evidence="7 8" key="1">
    <citation type="submission" date="2024-09" db="EMBL/GenBank/DDBJ databases">
        <authorList>
            <person name="Sun Q."/>
            <person name="Mori K."/>
        </authorList>
    </citation>
    <scope>NUCLEOTIDE SEQUENCE [LARGE SCALE GENOMIC DNA]</scope>
    <source>
        <strain evidence="7 8">NCAIM B.02336</strain>
    </source>
</reference>
<evidence type="ECO:0000256" key="3">
    <source>
        <dbReference type="ARBA" id="ARBA00023027"/>
    </source>
</evidence>
<dbReference type="GO" id="GO:0016491">
    <property type="term" value="F:oxidoreductase activity"/>
    <property type="evidence" value="ECO:0007669"/>
    <property type="project" value="UniProtKB-KW"/>
</dbReference>
<dbReference type="PANTHER" id="PTHR43720">
    <property type="entry name" value="2-AMINOMUCONIC SEMIALDEHYDE DEHYDROGENASE"/>
    <property type="match status" value="1"/>
</dbReference>
<evidence type="ECO:0000259" key="6">
    <source>
        <dbReference type="Pfam" id="PF00171"/>
    </source>
</evidence>
<accession>A0ABV6PQB0</accession>
<dbReference type="Proteomes" id="UP001589834">
    <property type="component" value="Unassembled WGS sequence"/>
</dbReference>
<evidence type="ECO:0000313" key="8">
    <source>
        <dbReference type="Proteomes" id="UP001589834"/>
    </source>
</evidence>
<evidence type="ECO:0000256" key="5">
    <source>
        <dbReference type="RuleBase" id="RU003345"/>
    </source>
</evidence>
<dbReference type="EC" id="1.2.1.85" evidence="7"/>
<evidence type="ECO:0000256" key="4">
    <source>
        <dbReference type="PROSITE-ProRule" id="PRU10007"/>
    </source>
</evidence>
<dbReference type="InterPro" id="IPR015590">
    <property type="entry name" value="Aldehyde_DH_dom"/>
</dbReference>
<dbReference type="Gene3D" id="3.40.605.10">
    <property type="entry name" value="Aldehyde Dehydrogenase, Chain A, domain 1"/>
    <property type="match status" value="1"/>
</dbReference>
<proteinExistence type="inferred from homology"/>
<evidence type="ECO:0000256" key="2">
    <source>
        <dbReference type="ARBA" id="ARBA00023002"/>
    </source>
</evidence>
<dbReference type="InterPro" id="IPR016162">
    <property type="entry name" value="Ald_DH_N"/>
</dbReference>
<dbReference type="NCBIfam" id="TIGR03216">
    <property type="entry name" value="OH_muco_semi_DH"/>
    <property type="match status" value="1"/>
</dbReference>
<dbReference type="InterPro" id="IPR016163">
    <property type="entry name" value="Ald_DH_C"/>
</dbReference>
<dbReference type="RefSeq" id="WP_377479797.1">
    <property type="nucleotide sequence ID" value="NZ_JBHLTN010000007.1"/>
</dbReference>
<dbReference type="InterPro" id="IPR016161">
    <property type="entry name" value="Ald_DH/histidinol_DH"/>
</dbReference>
<evidence type="ECO:0000256" key="1">
    <source>
        <dbReference type="ARBA" id="ARBA00009986"/>
    </source>
</evidence>